<feature type="compositionally biased region" description="Basic and acidic residues" evidence="1">
    <location>
        <begin position="54"/>
        <end position="65"/>
    </location>
</feature>
<organism evidence="2">
    <name type="scientific">Anopheles coluzzii</name>
    <name type="common">African malaria mosquito</name>
    <dbReference type="NCBI Taxonomy" id="1518534"/>
    <lineage>
        <taxon>Eukaryota</taxon>
        <taxon>Metazoa</taxon>
        <taxon>Ecdysozoa</taxon>
        <taxon>Arthropoda</taxon>
        <taxon>Hexapoda</taxon>
        <taxon>Insecta</taxon>
        <taxon>Pterygota</taxon>
        <taxon>Neoptera</taxon>
        <taxon>Endopterygota</taxon>
        <taxon>Diptera</taxon>
        <taxon>Nematocera</taxon>
        <taxon>Culicoidea</taxon>
        <taxon>Culicidae</taxon>
        <taxon>Anophelinae</taxon>
        <taxon>Anopheles</taxon>
    </lineage>
</organism>
<feature type="region of interest" description="Disordered" evidence="1">
    <location>
        <begin position="54"/>
        <end position="79"/>
    </location>
</feature>
<dbReference type="Proteomes" id="UP000075882">
    <property type="component" value="Unassembled WGS sequence"/>
</dbReference>
<protein>
    <submittedName>
        <fullName evidence="2">Uncharacterized protein</fullName>
    </submittedName>
</protein>
<name>A0A8W7PZG3_ANOCL</name>
<evidence type="ECO:0000256" key="1">
    <source>
        <dbReference type="SAM" id="MobiDB-lite"/>
    </source>
</evidence>
<dbReference type="AlphaFoldDB" id="A0A8W7PZG3"/>
<proteinExistence type="predicted"/>
<sequence length="277" mass="31419">MQRRDQIVEEVVRRVVQDGGQGALHQRVAAQDAHGQVGQPAPHLPEHPVPVVHDDPAHAPARHQEALGQPAARQHRDALGQRADRVELLPGKDEMLVDLVRNDRHKVPLGNVHDRLQVGARKHAAARVARIRHDQRARLLVDQLLELDQVRLPVALRQQIVRPALDAEPLRQRPVDREARLRHQNVPARPAQHRDAEVERAAAPAAQDHVRRRHWPLVLHVPGDRFPRLQVAVRRRVPIAAAVLERLPDRVDRFLRRFEVAERGRITCGWAAICSTV</sequence>
<dbReference type="EnsemblMetazoa" id="ACOM040316-RA">
    <property type="protein sequence ID" value="ACOM040316-PA.1"/>
    <property type="gene ID" value="ACOM040316"/>
</dbReference>
<reference evidence="2" key="1">
    <citation type="submission" date="2022-08" db="UniProtKB">
        <authorList>
            <consortium name="EnsemblMetazoa"/>
        </authorList>
    </citation>
    <scope>IDENTIFICATION</scope>
</reference>
<accession>A0A8W7PZG3</accession>
<evidence type="ECO:0000313" key="2">
    <source>
        <dbReference type="EnsemblMetazoa" id="ACOM040316-PA.1"/>
    </source>
</evidence>